<comment type="caution">
    <text evidence="2">The sequence shown here is derived from an EMBL/GenBank/DDBJ whole genome shotgun (WGS) entry which is preliminary data.</text>
</comment>
<sequence>MSKSTNIANVDTEPPGGKRSPCVNTDVAVEAEEPKSLHERRTETLPNGINTPAHEGTEHSGEGTYVAEALDAKFPGARHAHTRQRETSHDREDSIKKRQNSQCSPKAVTNKILA</sequence>
<accession>A0ABD1YSJ6</accession>
<reference evidence="2 3" key="1">
    <citation type="submission" date="2024-09" db="EMBL/GenBank/DDBJ databases">
        <title>Chromosome-scale assembly of Riccia fluitans.</title>
        <authorList>
            <person name="Paukszto L."/>
            <person name="Sawicki J."/>
            <person name="Karawczyk K."/>
            <person name="Piernik-Szablinska J."/>
            <person name="Szczecinska M."/>
            <person name="Mazdziarz M."/>
        </authorList>
    </citation>
    <scope>NUCLEOTIDE SEQUENCE [LARGE SCALE GENOMIC DNA]</scope>
    <source>
        <strain evidence="2">Rf_01</strain>
        <tissue evidence="2">Aerial parts of the thallus</tissue>
    </source>
</reference>
<protein>
    <submittedName>
        <fullName evidence="2">Uncharacterized protein</fullName>
    </submittedName>
</protein>
<keyword evidence="3" id="KW-1185">Reference proteome</keyword>
<feature type="region of interest" description="Disordered" evidence="1">
    <location>
        <begin position="1"/>
        <end position="61"/>
    </location>
</feature>
<gene>
    <name evidence="2" type="ORF">R1flu_005217</name>
</gene>
<dbReference type="EMBL" id="JBHFFA010000003">
    <property type="protein sequence ID" value="KAL2633738.1"/>
    <property type="molecule type" value="Genomic_DNA"/>
</dbReference>
<name>A0ABD1YSJ6_9MARC</name>
<feature type="compositionally biased region" description="Basic and acidic residues" evidence="1">
    <location>
        <begin position="83"/>
        <end position="96"/>
    </location>
</feature>
<evidence type="ECO:0000256" key="1">
    <source>
        <dbReference type="SAM" id="MobiDB-lite"/>
    </source>
</evidence>
<dbReference type="AlphaFoldDB" id="A0ABD1YSJ6"/>
<feature type="region of interest" description="Disordered" evidence="1">
    <location>
        <begin position="74"/>
        <end position="114"/>
    </location>
</feature>
<feature type="compositionally biased region" description="Basic and acidic residues" evidence="1">
    <location>
        <begin position="32"/>
        <end position="43"/>
    </location>
</feature>
<organism evidence="2 3">
    <name type="scientific">Riccia fluitans</name>
    <dbReference type="NCBI Taxonomy" id="41844"/>
    <lineage>
        <taxon>Eukaryota</taxon>
        <taxon>Viridiplantae</taxon>
        <taxon>Streptophyta</taxon>
        <taxon>Embryophyta</taxon>
        <taxon>Marchantiophyta</taxon>
        <taxon>Marchantiopsida</taxon>
        <taxon>Marchantiidae</taxon>
        <taxon>Marchantiales</taxon>
        <taxon>Ricciaceae</taxon>
        <taxon>Riccia</taxon>
    </lineage>
</organism>
<dbReference type="Proteomes" id="UP001605036">
    <property type="component" value="Unassembled WGS sequence"/>
</dbReference>
<evidence type="ECO:0000313" key="2">
    <source>
        <dbReference type="EMBL" id="KAL2633738.1"/>
    </source>
</evidence>
<evidence type="ECO:0000313" key="3">
    <source>
        <dbReference type="Proteomes" id="UP001605036"/>
    </source>
</evidence>
<proteinExistence type="predicted"/>